<dbReference type="InterPro" id="IPR029526">
    <property type="entry name" value="PGBD"/>
</dbReference>
<dbReference type="EMBL" id="CAJQZP010000414">
    <property type="protein sequence ID" value="CAG4960380.1"/>
    <property type="molecule type" value="Genomic_DNA"/>
</dbReference>
<dbReference type="Pfam" id="PF13843">
    <property type="entry name" value="DDE_Tnp_1_7"/>
    <property type="match status" value="1"/>
</dbReference>
<dbReference type="Proteomes" id="UP000691718">
    <property type="component" value="Unassembled WGS sequence"/>
</dbReference>
<accession>A0A8S3WHP2</accession>
<evidence type="ECO:0000313" key="2">
    <source>
        <dbReference type="EMBL" id="CAG4960380.1"/>
    </source>
</evidence>
<proteinExistence type="predicted"/>
<evidence type="ECO:0000259" key="1">
    <source>
        <dbReference type="Pfam" id="PF13843"/>
    </source>
</evidence>
<protein>
    <submittedName>
        <fullName evidence="2">(apollo) hypothetical protein</fullName>
    </submittedName>
</protein>
<gene>
    <name evidence="2" type="ORF">PAPOLLO_LOCUS6337</name>
</gene>
<reference evidence="2" key="1">
    <citation type="submission" date="2021-04" db="EMBL/GenBank/DDBJ databases">
        <authorList>
            <person name="Tunstrom K."/>
        </authorList>
    </citation>
    <scope>NUCLEOTIDE SEQUENCE</scope>
</reference>
<keyword evidence="3" id="KW-1185">Reference proteome</keyword>
<feature type="domain" description="PiggyBac transposable element-derived protein" evidence="1">
    <location>
        <begin position="236"/>
        <end position="576"/>
    </location>
</feature>
<dbReference type="PANTHER" id="PTHR46599">
    <property type="entry name" value="PIGGYBAC TRANSPOSABLE ELEMENT-DERIVED PROTEIN 4"/>
    <property type="match status" value="1"/>
</dbReference>
<dbReference type="AlphaFoldDB" id="A0A8S3WHP2"/>
<comment type="caution">
    <text evidence="2">The sequence shown here is derived from an EMBL/GenBank/DDBJ whole genome shotgun (WGS) entry which is preliminary data.</text>
</comment>
<organism evidence="2 3">
    <name type="scientific">Parnassius apollo</name>
    <name type="common">Apollo butterfly</name>
    <name type="synonym">Papilio apollo</name>
    <dbReference type="NCBI Taxonomy" id="110799"/>
    <lineage>
        <taxon>Eukaryota</taxon>
        <taxon>Metazoa</taxon>
        <taxon>Ecdysozoa</taxon>
        <taxon>Arthropoda</taxon>
        <taxon>Hexapoda</taxon>
        <taxon>Insecta</taxon>
        <taxon>Pterygota</taxon>
        <taxon>Neoptera</taxon>
        <taxon>Endopterygota</taxon>
        <taxon>Lepidoptera</taxon>
        <taxon>Glossata</taxon>
        <taxon>Ditrysia</taxon>
        <taxon>Papilionoidea</taxon>
        <taxon>Papilionidae</taxon>
        <taxon>Parnassiinae</taxon>
        <taxon>Parnassini</taxon>
        <taxon>Parnassius</taxon>
        <taxon>Parnassius</taxon>
    </lineage>
</organism>
<dbReference type="PANTHER" id="PTHR46599:SF2">
    <property type="entry name" value="PIGGYBAC TRANSPOSABLE ELEMENT-DERIVED PROTEIN 4-LIKE"/>
    <property type="match status" value="1"/>
</dbReference>
<evidence type="ECO:0000313" key="3">
    <source>
        <dbReference type="Proteomes" id="UP000691718"/>
    </source>
</evidence>
<dbReference type="OrthoDB" id="118105at2759"/>
<sequence length="598" mass="68320">MAKQRKILKDSQIEDILDDLIFEHLFESEEDEEDEYGESHLDYVPRTINAILNEMQGMSQQQLLNILDDDPCQLYLASLVNDLEELRPRVSLSVSSSNLPAHPELLAPAHPEVLTPAVDEEMPPYDPLSAPSSHLSAHPKVLSPAVEEEMPPYVPLSAPCSNLPANPEVLALGVGEELPAGFSQSSPISNLPADLPTYAELQARNRMWTTEVENFEEYSFNKEMQPTKSYNHKSLPIEYFSNLFPDELFEMIVKYTNKYAALKQSKFWTDTNVNEIKAFLAIIILMGISPQSDIELYWSADPFYKNIEISSTINCKRFKKILENFHVCDITTHLPRGHKDHDKLQKIRPLLTYLNMTFQENATNSQIQSVDESMIKFKGRDCKKQYMPAKPIKRGFKVWCRCDAKSGYLYQCDIYAGKDQELNEEGLGYRVVMKLGGNLPPNTHLVFDNFLTSVVLMESLYYRGILATGTVRMLRKGFPKELSTRKPKTPEERRLVNETKLNPGEFTYRFCHPCAVVKWKDTKDVHVLSTAVNTTKVEVIQRTQKNGEKKDMFCPSIIAEYTGSMGGVDHFDHYRKTKRGVFLGFQMKLDCGKRDITI</sequence>
<name>A0A8S3WHP2_PARAO</name>